<organism evidence="3 4">
    <name type="scientific">Ancylobacter koreensis</name>
    <dbReference type="NCBI Taxonomy" id="266121"/>
    <lineage>
        <taxon>Bacteria</taxon>
        <taxon>Pseudomonadati</taxon>
        <taxon>Pseudomonadota</taxon>
        <taxon>Alphaproteobacteria</taxon>
        <taxon>Hyphomicrobiales</taxon>
        <taxon>Xanthobacteraceae</taxon>
        <taxon>Ancylobacter</taxon>
    </lineage>
</organism>
<protein>
    <submittedName>
        <fullName evidence="3">EAL domain-containing protein</fullName>
    </submittedName>
</protein>
<dbReference type="NCBIfam" id="TIGR00254">
    <property type="entry name" value="GGDEF"/>
    <property type="match status" value="1"/>
</dbReference>
<name>A0ABT0DLZ7_9HYPH</name>
<dbReference type="PROSITE" id="PS50887">
    <property type="entry name" value="GGDEF"/>
    <property type="match status" value="1"/>
</dbReference>
<dbReference type="InterPro" id="IPR001633">
    <property type="entry name" value="EAL_dom"/>
</dbReference>
<dbReference type="InterPro" id="IPR043128">
    <property type="entry name" value="Rev_trsase/Diguanyl_cyclase"/>
</dbReference>
<dbReference type="InterPro" id="IPR050706">
    <property type="entry name" value="Cyclic-di-GMP_PDE-like"/>
</dbReference>
<dbReference type="EMBL" id="JALKCG010000002">
    <property type="protein sequence ID" value="MCK0208303.1"/>
    <property type="molecule type" value="Genomic_DNA"/>
</dbReference>
<dbReference type="Pfam" id="PF00990">
    <property type="entry name" value="GGDEF"/>
    <property type="match status" value="1"/>
</dbReference>
<dbReference type="SUPFAM" id="SSF141868">
    <property type="entry name" value="EAL domain-like"/>
    <property type="match status" value="1"/>
</dbReference>
<dbReference type="CDD" id="cd01948">
    <property type="entry name" value="EAL"/>
    <property type="match status" value="1"/>
</dbReference>
<evidence type="ECO:0000259" key="1">
    <source>
        <dbReference type="PROSITE" id="PS50883"/>
    </source>
</evidence>
<keyword evidence="4" id="KW-1185">Reference proteome</keyword>
<dbReference type="InterPro" id="IPR029787">
    <property type="entry name" value="Nucleotide_cyclase"/>
</dbReference>
<dbReference type="InterPro" id="IPR000160">
    <property type="entry name" value="GGDEF_dom"/>
</dbReference>
<dbReference type="PANTHER" id="PTHR33121">
    <property type="entry name" value="CYCLIC DI-GMP PHOSPHODIESTERASE PDEF"/>
    <property type="match status" value="1"/>
</dbReference>
<reference evidence="4" key="2">
    <citation type="submission" date="2023-07" db="EMBL/GenBank/DDBJ databases">
        <title>Ancylobacter moscoviensis sp. nov., facultatively methylotrophic bacteria from activated sludge and the reclassification of Starkeya novella (Starkey 1934) Kelly et al. 2000 as Ancylobacter novellus comb. nov., Starkeya koreensis Im et al. 2006 as Ancylobacter koreensis comb.nov., Angulomicrobium tetraedrale Vasil'eva et al. 1986 as Ancylobacter tetraedralis comb. nov., Angulomicrobium amanitiforme Fritz et al. 2004 as Ancylobacter amanitiformis comb. nov. and Methylorhabdus multivorans Doronina et al. 1996 as Ancylobacter multivorans comb. nov. and emended description of the genus Ancylobacter.</title>
        <authorList>
            <person name="Doronina N."/>
            <person name="Chemodurova A."/>
            <person name="Grouzdev D."/>
            <person name="Koziaeva V."/>
            <person name="Shi W."/>
            <person name="Wu L."/>
            <person name="Kaparullina E."/>
        </authorList>
    </citation>
    <scope>NUCLEOTIDE SEQUENCE [LARGE SCALE GENOMIC DNA]</scope>
    <source>
        <strain evidence="4">Jip08</strain>
    </source>
</reference>
<dbReference type="SUPFAM" id="SSF55073">
    <property type="entry name" value="Nucleotide cyclase"/>
    <property type="match status" value="1"/>
</dbReference>
<reference evidence="3 4" key="1">
    <citation type="submission" date="2022-04" db="EMBL/GenBank/DDBJ databases">
        <authorList>
            <person name="Grouzdev D.S."/>
            <person name="Pantiukh K.S."/>
            <person name="Krutkina M.S."/>
        </authorList>
    </citation>
    <scope>NUCLEOTIDE SEQUENCE [LARGE SCALE GENOMIC DNA]</scope>
    <source>
        <strain evidence="3 4">Jip08</strain>
    </source>
</reference>
<dbReference type="Pfam" id="PF00563">
    <property type="entry name" value="EAL"/>
    <property type="match status" value="1"/>
</dbReference>
<dbReference type="Proteomes" id="UP001202867">
    <property type="component" value="Unassembled WGS sequence"/>
</dbReference>
<gene>
    <name evidence="3" type="ORF">MWN33_09690</name>
</gene>
<dbReference type="Gene3D" id="3.20.20.450">
    <property type="entry name" value="EAL domain"/>
    <property type="match status" value="1"/>
</dbReference>
<dbReference type="InterPro" id="IPR035919">
    <property type="entry name" value="EAL_sf"/>
</dbReference>
<dbReference type="PANTHER" id="PTHR33121:SF79">
    <property type="entry name" value="CYCLIC DI-GMP PHOSPHODIESTERASE PDED-RELATED"/>
    <property type="match status" value="1"/>
</dbReference>
<feature type="domain" description="EAL" evidence="1">
    <location>
        <begin position="329"/>
        <end position="575"/>
    </location>
</feature>
<sequence>MPRPETAAPIDIETKDALLPETVAGAVQALGKAAYVWTLDDDRLRWSANVGDVLGRERLPLAGSGADYQTLIEAGSGATRQEAALAALDFDIVPGADPSARYFETVYCLALPPGGRQRRLWVEDRGVAYFDAGGMLQRVEGLLRRLSVGRPVRIAADLGVEPKTDRQRLSGLLEEHLARGYREDGEFGFALVGIDQLGTLNDAFGFMVADEVIDVVWMRLRGQLGEGEEIARFSGSKFGLLLRAGSGEELAGVMRRFLSTVNLSAPRTSAGAVAVTISAGGLVAPRQARTVSEIFSHAQDALRRARRNARGSLEIYTPSLDRAAERHANVRFADEIVRALGQDRVSLAYQPIAHGGSREVAFHECLARITGRDGRVFDGGTVIPTADRFGLTRLLDCRSMTLALAALRDNPALRLSVNVSPPSMHDASWLEIVEEGAREGLGTRLVVEITESSSIPDMEAMGSRIAWLRDHGCRVAMDDFGVGYTSFRNLRSLHVDMLKIDGSFICTMMQSEDDRSFVRMLLDLAGQLGIETVAEWVLDEATGRQLVEWGCTYLQGELIGLPAESPVPLDGAFEN</sequence>
<dbReference type="Gene3D" id="3.30.70.270">
    <property type="match status" value="1"/>
</dbReference>
<comment type="caution">
    <text evidence="3">The sequence shown here is derived from an EMBL/GenBank/DDBJ whole genome shotgun (WGS) entry which is preliminary data.</text>
</comment>
<dbReference type="PROSITE" id="PS50883">
    <property type="entry name" value="EAL"/>
    <property type="match status" value="1"/>
</dbReference>
<evidence type="ECO:0000259" key="2">
    <source>
        <dbReference type="PROSITE" id="PS50887"/>
    </source>
</evidence>
<proteinExistence type="predicted"/>
<dbReference type="SMART" id="SM00052">
    <property type="entry name" value="EAL"/>
    <property type="match status" value="1"/>
</dbReference>
<dbReference type="SMART" id="SM00267">
    <property type="entry name" value="GGDEF"/>
    <property type="match status" value="1"/>
</dbReference>
<dbReference type="RefSeq" id="WP_247200277.1">
    <property type="nucleotide sequence ID" value="NZ_JALKCG010000002.1"/>
</dbReference>
<accession>A0ABT0DLZ7</accession>
<evidence type="ECO:0000313" key="3">
    <source>
        <dbReference type="EMBL" id="MCK0208303.1"/>
    </source>
</evidence>
<feature type="domain" description="GGDEF" evidence="2">
    <location>
        <begin position="185"/>
        <end position="318"/>
    </location>
</feature>
<evidence type="ECO:0000313" key="4">
    <source>
        <dbReference type="Proteomes" id="UP001202867"/>
    </source>
</evidence>